<dbReference type="SUPFAM" id="SSF50249">
    <property type="entry name" value="Nucleic acid-binding proteins"/>
    <property type="match status" value="1"/>
</dbReference>
<dbReference type="EMBL" id="UINC01001311">
    <property type="protein sequence ID" value="SUZ77280.1"/>
    <property type="molecule type" value="Genomic_DNA"/>
</dbReference>
<gene>
    <name evidence="3" type="ORF">METZ01_LOCUS30134</name>
</gene>
<dbReference type="Pfam" id="PF01796">
    <property type="entry name" value="OB_ChsH2_C"/>
    <property type="match status" value="1"/>
</dbReference>
<reference evidence="3" key="1">
    <citation type="submission" date="2018-05" db="EMBL/GenBank/DDBJ databases">
        <authorList>
            <person name="Lanie J.A."/>
            <person name="Ng W.-L."/>
            <person name="Kazmierczak K.M."/>
            <person name="Andrzejewski T.M."/>
            <person name="Davidsen T.M."/>
            <person name="Wayne K.J."/>
            <person name="Tettelin H."/>
            <person name="Glass J.I."/>
            <person name="Rusch D."/>
            <person name="Podicherti R."/>
            <person name="Tsui H.-C.T."/>
            <person name="Winkler M.E."/>
        </authorList>
    </citation>
    <scope>NUCLEOTIDE SEQUENCE</scope>
</reference>
<dbReference type="PANTHER" id="PTHR34075">
    <property type="entry name" value="BLR3430 PROTEIN"/>
    <property type="match status" value="1"/>
</dbReference>
<dbReference type="InterPro" id="IPR002878">
    <property type="entry name" value="ChsH2_C"/>
</dbReference>
<evidence type="ECO:0008006" key="4">
    <source>
        <dbReference type="Google" id="ProtNLM"/>
    </source>
</evidence>
<feature type="domain" description="ChsH2 C-terminal OB-fold" evidence="1">
    <location>
        <begin position="59"/>
        <end position="124"/>
    </location>
</feature>
<dbReference type="InterPro" id="IPR022002">
    <property type="entry name" value="ChsH2_Znr"/>
</dbReference>
<protein>
    <recommendedName>
        <fullName evidence="4">DUF35 domain-containing protein</fullName>
    </recommendedName>
</protein>
<name>A0A381QE51_9ZZZZ</name>
<evidence type="ECO:0000259" key="2">
    <source>
        <dbReference type="Pfam" id="PF12172"/>
    </source>
</evidence>
<dbReference type="InterPro" id="IPR052513">
    <property type="entry name" value="Thioester_dehydratase-like"/>
</dbReference>
<evidence type="ECO:0000259" key="1">
    <source>
        <dbReference type="Pfam" id="PF01796"/>
    </source>
</evidence>
<evidence type="ECO:0000313" key="3">
    <source>
        <dbReference type="EMBL" id="SUZ77280.1"/>
    </source>
</evidence>
<feature type="domain" description="ChsH2 rubredoxin-like zinc ribbon" evidence="2">
    <location>
        <begin position="22"/>
        <end position="57"/>
    </location>
</feature>
<proteinExistence type="predicted"/>
<dbReference type="PANTHER" id="PTHR34075:SF5">
    <property type="entry name" value="BLR3430 PROTEIN"/>
    <property type="match status" value="1"/>
</dbReference>
<organism evidence="3">
    <name type="scientific">marine metagenome</name>
    <dbReference type="NCBI Taxonomy" id="408172"/>
    <lineage>
        <taxon>unclassified sequences</taxon>
        <taxon>metagenomes</taxon>
        <taxon>ecological metagenomes</taxon>
    </lineage>
</organism>
<sequence>MTSAYDKPIPIPSNEVLTKPFWEATKRGELIIPYCNSCSTLFFYPREVCPNCFSKDLGWKKMSGKGHVYTYTHVRQAVHPSFQSANGHIYAIVQLDEGPKIPSGISGCEPEEVYVDMPVSVVFDDITEDYTLVKFQKC</sequence>
<dbReference type="AlphaFoldDB" id="A0A381QE51"/>
<dbReference type="InterPro" id="IPR012340">
    <property type="entry name" value="NA-bd_OB-fold"/>
</dbReference>
<accession>A0A381QE51</accession>
<dbReference type="Gene3D" id="6.10.30.10">
    <property type="match status" value="1"/>
</dbReference>
<dbReference type="Pfam" id="PF12172">
    <property type="entry name" value="zf-ChsH2"/>
    <property type="match status" value="1"/>
</dbReference>